<feature type="compositionally biased region" description="Polar residues" evidence="1">
    <location>
        <begin position="409"/>
        <end position="421"/>
    </location>
</feature>
<comment type="caution">
    <text evidence="2">The sequence shown here is derived from an EMBL/GenBank/DDBJ whole genome shotgun (WGS) entry which is preliminary data.</text>
</comment>
<protein>
    <submittedName>
        <fullName evidence="2">Uncharacterized protein</fullName>
    </submittedName>
</protein>
<feature type="region of interest" description="Disordered" evidence="1">
    <location>
        <begin position="383"/>
        <end position="429"/>
    </location>
</feature>
<evidence type="ECO:0000313" key="3">
    <source>
        <dbReference type="Proteomes" id="UP001215280"/>
    </source>
</evidence>
<gene>
    <name evidence="2" type="ORF">DFH07DRAFT_74162</name>
</gene>
<dbReference type="AlphaFoldDB" id="A0AAD7NU11"/>
<dbReference type="EMBL" id="JARJLG010000013">
    <property type="protein sequence ID" value="KAJ7776049.1"/>
    <property type="molecule type" value="Genomic_DNA"/>
</dbReference>
<dbReference type="Proteomes" id="UP001215280">
    <property type="component" value="Unassembled WGS sequence"/>
</dbReference>
<reference evidence="2" key="1">
    <citation type="submission" date="2023-03" db="EMBL/GenBank/DDBJ databases">
        <title>Massive genome expansion in bonnet fungi (Mycena s.s.) driven by repeated elements and novel gene families across ecological guilds.</title>
        <authorList>
            <consortium name="Lawrence Berkeley National Laboratory"/>
            <person name="Harder C.B."/>
            <person name="Miyauchi S."/>
            <person name="Viragh M."/>
            <person name="Kuo A."/>
            <person name="Thoen E."/>
            <person name="Andreopoulos B."/>
            <person name="Lu D."/>
            <person name="Skrede I."/>
            <person name="Drula E."/>
            <person name="Henrissat B."/>
            <person name="Morin E."/>
            <person name="Kohler A."/>
            <person name="Barry K."/>
            <person name="LaButti K."/>
            <person name="Morin E."/>
            <person name="Salamov A."/>
            <person name="Lipzen A."/>
            <person name="Mereny Z."/>
            <person name="Hegedus B."/>
            <person name="Baldrian P."/>
            <person name="Stursova M."/>
            <person name="Weitz H."/>
            <person name="Taylor A."/>
            <person name="Grigoriev I.V."/>
            <person name="Nagy L.G."/>
            <person name="Martin F."/>
            <person name="Kauserud H."/>
        </authorList>
    </citation>
    <scope>NUCLEOTIDE SEQUENCE</scope>
    <source>
        <strain evidence="2">CBHHK188m</strain>
    </source>
</reference>
<organism evidence="2 3">
    <name type="scientific">Mycena maculata</name>
    <dbReference type="NCBI Taxonomy" id="230809"/>
    <lineage>
        <taxon>Eukaryota</taxon>
        <taxon>Fungi</taxon>
        <taxon>Dikarya</taxon>
        <taxon>Basidiomycota</taxon>
        <taxon>Agaricomycotina</taxon>
        <taxon>Agaricomycetes</taxon>
        <taxon>Agaricomycetidae</taxon>
        <taxon>Agaricales</taxon>
        <taxon>Marasmiineae</taxon>
        <taxon>Mycenaceae</taxon>
        <taxon>Mycena</taxon>
    </lineage>
</organism>
<accession>A0AAD7NU11</accession>
<evidence type="ECO:0000256" key="1">
    <source>
        <dbReference type="SAM" id="MobiDB-lite"/>
    </source>
</evidence>
<evidence type="ECO:0000313" key="2">
    <source>
        <dbReference type="EMBL" id="KAJ7776049.1"/>
    </source>
</evidence>
<proteinExistence type="predicted"/>
<name>A0AAD7NU11_9AGAR</name>
<sequence length="447" mass="51497">MTDSRYGHVLSPKSEDLDRNTFFFVSLRMKARLYLGVNQKFTPVSSAIIHHWVKLMRSGRELEEPEEFFLCPVTVKSRGVMSYYVRRSGPVIEPDSKERLPPGNYGWYFDRECTLKGFPDLSRVAERFCTFQARLAGNIECYGPESIADPFPFSAVARDERRCRFTGSTDDTVLAWIVPPGASWETDDHSDPRKWDETPFLVDGNVLAMQKALVSHFHGNHFTVDVDDDYRILVLRGMGAEQRLLPPRLPHQDEATEHFLRLHCRHSLSLMLRGGDIEEVYPTRVIMRMMEELGVNYYGDEGEKYEMAPLDDERWQTVMKPAWMTLGRIPRPRMIPRSLRHRDLNPRISPLQKNIMSQRPTLHNFFQTPPALMAQIFGHNLRRSDLGRSSSPSYTSPRRRTHLGIGPIQRSQTGDPSSRTTDGNEYRLHDSRIAPSFANVRLCVAKS</sequence>
<keyword evidence="3" id="KW-1185">Reference proteome</keyword>